<organism evidence="1">
    <name type="scientific">Spodoptera frugiperda</name>
    <name type="common">Fall armyworm</name>
    <dbReference type="NCBI Taxonomy" id="7108"/>
    <lineage>
        <taxon>Eukaryota</taxon>
        <taxon>Metazoa</taxon>
        <taxon>Ecdysozoa</taxon>
        <taxon>Arthropoda</taxon>
        <taxon>Hexapoda</taxon>
        <taxon>Insecta</taxon>
        <taxon>Pterygota</taxon>
        <taxon>Neoptera</taxon>
        <taxon>Endopterygota</taxon>
        <taxon>Lepidoptera</taxon>
        <taxon>Glossata</taxon>
        <taxon>Ditrysia</taxon>
        <taxon>Noctuoidea</taxon>
        <taxon>Noctuidae</taxon>
        <taxon>Amphipyrinae</taxon>
        <taxon>Spodoptera</taxon>
    </lineage>
</organism>
<accession>A0A2H1VF48</accession>
<sequence length="114" mass="12847">MRTRCQPSTASEALNSYFERHLFLEQKNSTASVGRIVARATAGQGDSGSIVRVGQTLPVSIVTARLARWQGNRLPRNVERVRFPHEATLCVIHKLLFQIWVSCVRDLPNNGRYI</sequence>
<dbReference type="AlphaFoldDB" id="A0A2H1VF48"/>
<protein>
    <submittedName>
        <fullName evidence="1">SFRICE_018247</fullName>
    </submittedName>
</protein>
<dbReference type="EMBL" id="ODYU01002241">
    <property type="protein sequence ID" value="SOQ39455.1"/>
    <property type="molecule type" value="Genomic_DNA"/>
</dbReference>
<name>A0A2H1VF48_SPOFR</name>
<evidence type="ECO:0000313" key="1">
    <source>
        <dbReference type="EMBL" id="SOQ39455.1"/>
    </source>
</evidence>
<reference evidence="1" key="1">
    <citation type="submission" date="2016-07" db="EMBL/GenBank/DDBJ databases">
        <authorList>
            <person name="Bretaudeau A."/>
        </authorList>
    </citation>
    <scope>NUCLEOTIDE SEQUENCE</scope>
    <source>
        <strain evidence="1">Rice</strain>
        <tissue evidence="1">Whole body</tissue>
    </source>
</reference>
<proteinExistence type="predicted"/>
<gene>
    <name evidence="1" type="ORF">SFRICE_018247</name>
</gene>